<evidence type="ECO:0000313" key="4">
    <source>
        <dbReference type="EMBL" id="AXN55946.1"/>
    </source>
</evidence>
<dbReference type="EMBL" id="MG596234">
    <property type="protein sequence ID" value="AXN55934.1"/>
    <property type="molecule type" value="Genomic_RNA"/>
</dbReference>
<keyword evidence="1" id="KW-0813">Transport</keyword>
<evidence type="ECO:0000256" key="2">
    <source>
        <dbReference type="ARBA" id="ARBA00023031"/>
    </source>
</evidence>
<dbReference type="Pfam" id="PF00803">
    <property type="entry name" value="3A"/>
    <property type="match status" value="1"/>
</dbReference>
<dbReference type="InterPro" id="IPR000603">
    <property type="entry name" value="MPV"/>
</dbReference>
<accession>A0A3Q8GXX1</accession>
<dbReference type="GO" id="GO:0046740">
    <property type="term" value="P:transport of virus in host, cell to cell"/>
    <property type="evidence" value="ECO:0007669"/>
    <property type="project" value="UniProtKB-KW"/>
</dbReference>
<proteinExistence type="predicted"/>
<organism evidence="4">
    <name type="scientific">Red clover umbravirus</name>
    <dbReference type="NCBI Taxonomy" id="2301725"/>
    <lineage>
        <taxon>Viruses</taxon>
        <taxon>Riboviria</taxon>
        <taxon>Orthornavirae</taxon>
        <taxon>Kitrinoviricota</taxon>
        <taxon>Tolucaviricetes</taxon>
        <taxon>Tolivirales</taxon>
        <taxon>Tombusviridae</taxon>
        <taxon>Calvusvirinae</taxon>
        <taxon>Umbravirus</taxon>
    </lineage>
</organism>
<evidence type="ECO:0000256" key="1">
    <source>
        <dbReference type="ARBA" id="ARBA00022448"/>
    </source>
</evidence>
<reference evidence="4" key="1">
    <citation type="submission" date="2017-11" db="EMBL/GenBank/DDBJ databases">
        <title>Molecular characterization of two novel viruses isolated from red clover with enation symptoms (enamovirus &amp; umbravirus).</title>
        <authorList>
            <person name="Koloniuk I."/>
            <person name="Sarkisova T."/>
            <person name="Franova J."/>
            <person name="Pribylova J."/>
        </authorList>
    </citation>
    <scope>NUCLEOTIDE SEQUENCE</scope>
    <source>
        <strain evidence="3">RCUV-HZ1</strain>
        <strain evidence="4">RCUV-HZ3</strain>
    </source>
</reference>
<protein>
    <submittedName>
        <fullName evidence="4">Putative movement protein</fullName>
    </submittedName>
</protein>
<sequence length="235" mass="25921">MSITTSAVSKQELLAALYGEVTMRELEESNLGVTTPVRANEKVTITPLLPPKTQGRVSSVLKRFRSTRNTGGLLFVEKVVAVFTPHVPDNVLGEVEIWLHDNILPDLGSVGKKLKLRLSAGPQLLAFYPSYSIALGDSISTQPRSFSIVTELLEGNFAAGCSPFSLYLMWSPRIEAVAHNYLPREPRVLAICRTKVKDALMEVSSQQEYLKGAMSNRYAMPVIRGDSQEDEAGRR</sequence>
<evidence type="ECO:0000313" key="3">
    <source>
        <dbReference type="EMBL" id="AXN55934.1"/>
    </source>
</evidence>
<name>A0A3Q8GXX1_9TOMB</name>
<dbReference type="EMBL" id="MG596237">
    <property type="protein sequence ID" value="AXN55946.1"/>
    <property type="molecule type" value="Genomic_RNA"/>
</dbReference>
<keyword evidence="2" id="KW-0916">Viral movement protein</keyword>